<reference evidence="1 2" key="2">
    <citation type="submission" date="2008-08" db="EMBL/GenBank/DDBJ databases">
        <authorList>
            <person name="Fulton L."/>
            <person name="Clifton S."/>
            <person name="Fulton B."/>
            <person name="Xu J."/>
            <person name="Minx P."/>
            <person name="Pepin K.H."/>
            <person name="Johnson M."/>
            <person name="Bhonagiri V."/>
            <person name="Nash W.E."/>
            <person name="Mardis E.R."/>
            <person name="Wilson R.K."/>
        </authorList>
    </citation>
    <scope>NUCLEOTIDE SEQUENCE [LARGE SCALE GENOMIC DNA]</scope>
    <source>
        <strain evidence="1 2">ATCC 29176</strain>
    </source>
</reference>
<organism evidence="1 2">
    <name type="scientific">[Ruminococcus] lactaris ATCC 29176</name>
    <dbReference type="NCBI Taxonomy" id="471875"/>
    <lineage>
        <taxon>Bacteria</taxon>
        <taxon>Bacillati</taxon>
        <taxon>Bacillota</taxon>
        <taxon>Clostridia</taxon>
        <taxon>Lachnospirales</taxon>
        <taxon>Lachnospiraceae</taxon>
        <taxon>Mediterraneibacter</taxon>
    </lineage>
</organism>
<reference evidence="1 2" key="1">
    <citation type="submission" date="2008-08" db="EMBL/GenBank/DDBJ databases">
        <title>Draft genome sequence of Ruminococcus lactaris ATCC 29176.</title>
        <authorList>
            <person name="Sudarsanam P."/>
            <person name="Ley R."/>
            <person name="Guruge J."/>
            <person name="Turnbaugh P.J."/>
            <person name="Mahowald M."/>
            <person name="Liep D."/>
            <person name="Gordon J."/>
        </authorList>
    </citation>
    <scope>NUCLEOTIDE SEQUENCE [LARGE SCALE GENOMIC DNA]</scope>
    <source>
        <strain evidence="1 2">ATCC 29176</strain>
    </source>
</reference>
<dbReference type="EMBL" id="ABOU02000024">
    <property type="protein sequence ID" value="EDY33473.1"/>
    <property type="molecule type" value="Genomic_DNA"/>
</dbReference>
<gene>
    <name evidence="1" type="ORF">RUMLAC_00718</name>
</gene>
<name>B5CMN3_9FIRM</name>
<dbReference type="HOGENOM" id="CLU_3316467_0_0_9"/>
<evidence type="ECO:0000313" key="1">
    <source>
        <dbReference type="EMBL" id="EDY33473.1"/>
    </source>
</evidence>
<dbReference type="Proteomes" id="UP000003254">
    <property type="component" value="Unassembled WGS sequence"/>
</dbReference>
<sequence length="39" mass="5064">MMKNKDMLRKIYYENKAMNRNMQRFLSWMILNIRRKFHL</sequence>
<comment type="caution">
    <text evidence="1">The sequence shown here is derived from an EMBL/GenBank/DDBJ whole genome shotgun (WGS) entry which is preliminary data.</text>
</comment>
<evidence type="ECO:0000313" key="2">
    <source>
        <dbReference type="Proteomes" id="UP000003254"/>
    </source>
</evidence>
<proteinExistence type="predicted"/>
<dbReference type="AlphaFoldDB" id="B5CMN3"/>
<protein>
    <submittedName>
        <fullName evidence="1">Uncharacterized protein</fullName>
    </submittedName>
</protein>
<keyword evidence="2" id="KW-1185">Reference proteome</keyword>
<accession>B5CMN3</accession>